<evidence type="ECO:0000256" key="3">
    <source>
        <dbReference type="SAM" id="MobiDB-lite"/>
    </source>
</evidence>
<reference evidence="5" key="1">
    <citation type="journal article" date="2020" name="Stud. Mycol.">
        <title>101 Dothideomycetes genomes: a test case for predicting lifestyles and emergence of pathogens.</title>
        <authorList>
            <person name="Haridas S."/>
            <person name="Albert R."/>
            <person name="Binder M."/>
            <person name="Bloem J."/>
            <person name="Labutti K."/>
            <person name="Salamov A."/>
            <person name="Andreopoulos B."/>
            <person name="Baker S."/>
            <person name="Barry K."/>
            <person name="Bills G."/>
            <person name="Bluhm B."/>
            <person name="Cannon C."/>
            <person name="Castanera R."/>
            <person name="Culley D."/>
            <person name="Daum C."/>
            <person name="Ezra D."/>
            <person name="Gonzalez J."/>
            <person name="Henrissat B."/>
            <person name="Kuo A."/>
            <person name="Liang C."/>
            <person name="Lipzen A."/>
            <person name="Lutzoni F."/>
            <person name="Magnuson J."/>
            <person name="Mondo S."/>
            <person name="Nolan M."/>
            <person name="Ohm R."/>
            <person name="Pangilinan J."/>
            <person name="Park H.-J."/>
            <person name="Ramirez L."/>
            <person name="Alfaro M."/>
            <person name="Sun H."/>
            <person name="Tritt A."/>
            <person name="Yoshinaga Y."/>
            <person name="Zwiers L.-H."/>
            <person name="Turgeon B."/>
            <person name="Goodwin S."/>
            <person name="Spatafora J."/>
            <person name="Crous P."/>
            <person name="Grigoriev I."/>
        </authorList>
    </citation>
    <scope>NUCLEOTIDE SEQUENCE</scope>
    <source>
        <strain evidence="5">Tuck. ex Michener</strain>
    </source>
</reference>
<evidence type="ECO:0000256" key="1">
    <source>
        <dbReference type="ARBA" id="ARBA00022603"/>
    </source>
</evidence>
<dbReference type="Proteomes" id="UP000800092">
    <property type="component" value="Unassembled WGS sequence"/>
</dbReference>
<gene>
    <name evidence="5" type="ORF">EV356DRAFT_504350</name>
</gene>
<sequence>MIFGLLSSATYKNINVFSKSSKQSPIDPTEFSTLIWRRINPDTQDIHAKRTALQLRLRWTALPHPWGPSKKILSQDEYWRSLQEGLRTGFAEQKKTCLYILRLSILMIEHDIDLDHMNFTNTAKAAILTQYERYCAVYETLVITRYINQVEACLHDLDFLASSTCLVHKSWLYALLEAAMGPVMQDSIRNFTGRWFTKTSNWSMQGQADLVHLLEVAYLPWATRGHLYTSSLVVRGQTCICRHGQSIANFINQLLVNSHDNGDGVTSRSMARVLIDFMAMKGRNLFAYAGIYLLLGLIRGLGAAPEPLLDIENDQVILKIVAHDNLAEVAQEFYRAASYSILELLGSPHAGHQLMKSLPSSSEENLSKSGNSMTKWPERLLVWKNLSAKKFSYDDDGFSKLVDPTVENFVVIVHTSQYSCLRRECLSIACDYLEDSLHHVKAPVSPCNLLIALEAIWNEAEIQDYPKHILLRIPRLFLHKTCLTTMTNEQSQPDDLHELIQRVIFELQSMAENRIYVLSPLARALRLSILRDDQFARNFALKEFVVNFANRPPSPKLEFLLELAIVPLFGQLSRSTPQRIRYEDYYGIREGYGYACIYDMLNRVILDTDSARSILDELLDPWINQRRDTPVVSKWKTTVQLQIMFLVMDQAIGSFSANATSRSREYFDKLLGILSIEPLPRYRFLIECIVFQVLAQDGSLRDALFHILQGYDQSNPKYVASLMRLAVAVARLEDSTATYAQDVMTILVTMAASPKVMIRHEAQWSFPFLWNHAATSRLTNITENPAFAALNGYIRNLEQYMTPPPGRKLEPLDPSRGLTMYNIVQGPFLQLYPPEEEHARVTDFELIFADKVEMEGLPPARIPSGELPTDINGTEDDHEWSSQDRFIEQMKPEVVDMEAEISIPIQTKGAARQANALDSISSAENHLVDSHASLVLIASLIKNPHNLGGLSRVAEIFGVGALHIASRTVLTNKEFLAVSMTSEQHLNIQETPLETRKGGTGGITAEVEGLAETLLEMRGNGYKIIGIEQTDGSVVLGGEDAARLLTMSSRKTAAAVVDESKSPERERWGQSMGYDQAKTSKKMALVLGSEKEGIPAWILKECDACIEIPQIGVTRSLNVQTAAAAVLYEYTRLNRIK</sequence>
<dbReference type="Gene3D" id="3.40.1280.10">
    <property type="match status" value="1"/>
</dbReference>
<feature type="domain" description="tRNA/rRNA methyltransferase SpoU type" evidence="4">
    <location>
        <begin position="1071"/>
        <end position="1128"/>
    </location>
</feature>
<feature type="domain" description="tRNA/rRNA methyltransferase SpoU type" evidence="4">
    <location>
        <begin position="934"/>
        <end position="990"/>
    </location>
</feature>
<dbReference type="InterPro" id="IPR029028">
    <property type="entry name" value="Alpha/beta_knot_MTases"/>
</dbReference>
<dbReference type="GO" id="GO:0016423">
    <property type="term" value="F:tRNA (guanine) methyltransferase activity"/>
    <property type="evidence" value="ECO:0007669"/>
    <property type="project" value="InterPro"/>
</dbReference>
<organism evidence="5 6">
    <name type="scientific">Viridothelium virens</name>
    <name type="common">Speckled blister lichen</name>
    <name type="synonym">Trypethelium virens</name>
    <dbReference type="NCBI Taxonomy" id="1048519"/>
    <lineage>
        <taxon>Eukaryota</taxon>
        <taxon>Fungi</taxon>
        <taxon>Dikarya</taxon>
        <taxon>Ascomycota</taxon>
        <taxon>Pezizomycotina</taxon>
        <taxon>Dothideomycetes</taxon>
        <taxon>Dothideomycetes incertae sedis</taxon>
        <taxon>Trypetheliales</taxon>
        <taxon>Trypetheliaceae</taxon>
        <taxon>Viridothelium</taxon>
    </lineage>
</organism>
<dbReference type="PANTHER" id="PTHR12029:SF11">
    <property type="entry name" value="METHYLTRANSFERASE TARBP1-RELATED"/>
    <property type="match status" value="1"/>
</dbReference>
<accession>A0A6A6HLT6</accession>
<dbReference type="PANTHER" id="PTHR12029">
    <property type="entry name" value="RNA METHYLTRANSFERASE"/>
    <property type="match status" value="1"/>
</dbReference>
<proteinExistence type="predicted"/>
<dbReference type="CDD" id="cd18091">
    <property type="entry name" value="SpoU-like_TRM3-like"/>
    <property type="match status" value="1"/>
</dbReference>
<evidence type="ECO:0000313" key="6">
    <source>
        <dbReference type="Proteomes" id="UP000800092"/>
    </source>
</evidence>
<keyword evidence="6" id="KW-1185">Reference proteome</keyword>
<protein>
    <recommendedName>
        <fullName evidence="4">tRNA/rRNA methyltransferase SpoU type domain-containing protein</fullName>
    </recommendedName>
</protein>
<dbReference type="OrthoDB" id="241340at2759"/>
<dbReference type="GO" id="GO:0003723">
    <property type="term" value="F:RNA binding"/>
    <property type="evidence" value="ECO:0007669"/>
    <property type="project" value="InterPro"/>
</dbReference>
<evidence type="ECO:0000259" key="4">
    <source>
        <dbReference type="Pfam" id="PF00588"/>
    </source>
</evidence>
<dbReference type="InterPro" id="IPR029026">
    <property type="entry name" value="tRNA_m1G_MTases_N"/>
</dbReference>
<keyword evidence="2" id="KW-0808">Transferase</keyword>
<dbReference type="SUPFAM" id="SSF75217">
    <property type="entry name" value="alpha/beta knot"/>
    <property type="match status" value="1"/>
</dbReference>
<keyword evidence="1" id="KW-0489">Methyltransferase</keyword>
<dbReference type="InterPro" id="IPR045330">
    <property type="entry name" value="TRM3/TARBP1"/>
</dbReference>
<dbReference type="GO" id="GO:0030488">
    <property type="term" value="P:tRNA methylation"/>
    <property type="evidence" value="ECO:0007669"/>
    <property type="project" value="InterPro"/>
</dbReference>
<dbReference type="EMBL" id="ML991774">
    <property type="protein sequence ID" value="KAF2238997.1"/>
    <property type="molecule type" value="Genomic_DNA"/>
</dbReference>
<dbReference type="Pfam" id="PF00588">
    <property type="entry name" value="SpoU_methylase"/>
    <property type="match status" value="2"/>
</dbReference>
<evidence type="ECO:0000256" key="2">
    <source>
        <dbReference type="ARBA" id="ARBA00022679"/>
    </source>
</evidence>
<evidence type="ECO:0000313" key="5">
    <source>
        <dbReference type="EMBL" id="KAF2238997.1"/>
    </source>
</evidence>
<dbReference type="InterPro" id="IPR001537">
    <property type="entry name" value="SpoU_MeTrfase"/>
</dbReference>
<dbReference type="AlphaFoldDB" id="A0A6A6HLT6"/>
<feature type="region of interest" description="Disordered" evidence="3">
    <location>
        <begin position="859"/>
        <end position="879"/>
    </location>
</feature>
<name>A0A6A6HLT6_VIRVR</name>
<dbReference type="InterPro" id="IPR044748">
    <property type="entry name" value="Trm3/TARBP1_C"/>
</dbReference>